<evidence type="ECO:0000259" key="6">
    <source>
        <dbReference type="PROSITE" id="PS50865"/>
    </source>
</evidence>
<dbReference type="EMBL" id="KE747833">
    <property type="protein sequence ID" value="RMZ72468.1"/>
    <property type="molecule type" value="Genomic_DNA"/>
</dbReference>
<keyword evidence="1" id="KW-0479">Metal-binding</keyword>
<organism evidence="7 8">
    <name type="scientific">Pyrenophora seminiperda CCB06</name>
    <dbReference type="NCBI Taxonomy" id="1302712"/>
    <lineage>
        <taxon>Eukaryota</taxon>
        <taxon>Fungi</taxon>
        <taxon>Dikarya</taxon>
        <taxon>Ascomycota</taxon>
        <taxon>Pezizomycotina</taxon>
        <taxon>Dothideomycetes</taxon>
        <taxon>Pleosporomycetidae</taxon>
        <taxon>Pleosporales</taxon>
        <taxon>Pleosporineae</taxon>
        <taxon>Pleosporaceae</taxon>
        <taxon>Pyrenophora</taxon>
    </lineage>
</organism>
<feature type="domain" description="MYND-type" evidence="6">
    <location>
        <begin position="211"/>
        <end position="259"/>
    </location>
</feature>
<feature type="region of interest" description="Disordered" evidence="5">
    <location>
        <begin position="289"/>
        <end position="316"/>
    </location>
</feature>
<dbReference type="GO" id="GO:0008270">
    <property type="term" value="F:zinc ion binding"/>
    <property type="evidence" value="ECO:0007669"/>
    <property type="project" value="UniProtKB-KW"/>
</dbReference>
<accession>A0A3M7MDD7</accession>
<dbReference type="Gene3D" id="6.10.140.2220">
    <property type="match status" value="1"/>
</dbReference>
<evidence type="ECO:0000256" key="5">
    <source>
        <dbReference type="SAM" id="MobiDB-lite"/>
    </source>
</evidence>
<evidence type="ECO:0000256" key="2">
    <source>
        <dbReference type="ARBA" id="ARBA00022771"/>
    </source>
</evidence>
<evidence type="ECO:0000256" key="3">
    <source>
        <dbReference type="ARBA" id="ARBA00022833"/>
    </source>
</evidence>
<evidence type="ECO:0000256" key="4">
    <source>
        <dbReference type="PROSITE-ProRule" id="PRU00134"/>
    </source>
</evidence>
<keyword evidence="8" id="KW-1185">Reference proteome</keyword>
<protein>
    <submittedName>
        <fullName evidence="7">Zinc finger domain-containing</fullName>
    </submittedName>
</protein>
<sequence length="316" mass="34242">MVSHTSQPPQPPSTNPPSHQTNHIMDPDPDPAPSPPLPLLPLPDFRIPHYPTSPLYLNQKPLSIYSLPLPSSFSLTTTTTATTSIEQRPSIDPATAIATILYNWHPLALTAFLDLDAWFSLTWSAVTKGQPRTGTGEGGEGRGVGGKAGVDALAQEVLGLMLEERIWENSTKSARRKWGFSVEYAPGMDTWGDGLVIDPRWLYSPIDLQRCTACSSSPSPSSPSPPSQQKLQRCGRCGTASYCNDTCQRSDWKVHSVVCKLGLEERGTAIKVVEKGGLVRWDEGRLFAGSKGEEGGEGEGDGEGKGERSMIPWFEG</sequence>
<proteinExistence type="predicted"/>
<reference evidence="7 8" key="1">
    <citation type="journal article" date="2014" name="PLoS ONE">
        <title>De novo Genome Assembly of the Fungal Plant Pathogen Pyrenophora semeniperda.</title>
        <authorList>
            <person name="Soliai M.M."/>
            <person name="Meyer S.E."/>
            <person name="Udall J.A."/>
            <person name="Elzinga D.E."/>
            <person name="Hermansen R.A."/>
            <person name="Bodily P.M."/>
            <person name="Hart A.A."/>
            <person name="Coleman C.E."/>
        </authorList>
    </citation>
    <scope>NUCLEOTIDE SEQUENCE [LARGE SCALE GENOMIC DNA]</scope>
    <source>
        <strain evidence="7 8">CCB06</strain>
        <tissue evidence="7">Mycelium</tissue>
    </source>
</reference>
<dbReference type="Proteomes" id="UP000265663">
    <property type="component" value="Unassembled WGS sequence"/>
</dbReference>
<keyword evidence="2 4" id="KW-0863">Zinc-finger</keyword>
<gene>
    <name evidence="7" type="ORF">GMOD_00007461</name>
</gene>
<keyword evidence="3" id="KW-0862">Zinc</keyword>
<evidence type="ECO:0000313" key="8">
    <source>
        <dbReference type="Proteomes" id="UP000265663"/>
    </source>
</evidence>
<dbReference type="PROSITE" id="PS50865">
    <property type="entry name" value="ZF_MYND_2"/>
    <property type="match status" value="1"/>
</dbReference>
<dbReference type="AlphaFoldDB" id="A0A3M7MDD7"/>
<feature type="compositionally biased region" description="Pro residues" evidence="5">
    <location>
        <begin position="30"/>
        <end position="40"/>
    </location>
</feature>
<dbReference type="OrthoDB" id="432970at2759"/>
<evidence type="ECO:0000256" key="1">
    <source>
        <dbReference type="ARBA" id="ARBA00022723"/>
    </source>
</evidence>
<dbReference type="InterPro" id="IPR002893">
    <property type="entry name" value="Znf_MYND"/>
</dbReference>
<feature type="region of interest" description="Disordered" evidence="5">
    <location>
        <begin position="1"/>
        <end position="40"/>
    </location>
</feature>
<dbReference type="SUPFAM" id="SSF144232">
    <property type="entry name" value="HIT/MYND zinc finger-like"/>
    <property type="match status" value="1"/>
</dbReference>
<name>A0A3M7MDD7_9PLEO</name>
<evidence type="ECO:0000313" key="7">
    <source>
        <dbReference type="EMBL" id="RMZ72468.1"/>
    </source>
</evidence>
<dbReference type="Pfam" id="PF01753">
    <property type="entry name" value="zf-MYND"/>
    <property type="match status" value="1"/>
</dbReference>